<keyword evidence="1" id="KW-0472">Membrane</keyword>
<dbReference type="EMBL" id="VULP01000014">
    <property type="protein sequence ID" value="MSU82327.1"/>
    <property type="molecule type" value="Genomic_DNA"/>
</dbReference>
<sequence length="99" mass="12154">MKMKGEKYMHYQNYTYRTGSYRKQHKRYTANRKRQEEYESLPSFLFFRLRLLICIMLFLAFVTADKYVLTKEDTAPVFQKIEKNQSYKDLIKKYKLIGE</sequence>
<organism evidence="2 3">
    <name type="scientific">Anaerobutyricum soehngenii</name>
    <dbReference type="NCBI Taxonomy" id="105843"/>
    <lineage>
        <taxon>Bacteria</taxon>
        <taxon>Bacillati</taxon>
        <taxon>Bacillota</taxon>
        <taxon>Clostridia</taxon>
        <taxon>Lachnospirales</taxon>
        <taxon>Lachnospiraceae</taxon>
        <taxon>Anaerobutyricum</taxon>
    </lineage>
</organism>
<accession>A0A6N7YBD7</accession>
<comment type="caution">
    <text evidence="2">The sequence shown here is derived from an EMBL/GenBank/DDBJ whole genome shotgun (WGS) entry which is preliminary data.</text>
</comment>
<evidence type="ECO:0000313" key="2">
    <source>
        <dbReference type="EMBL" id="MSU82327.1"/>
    </source>
</evidence>
<name>A0A6N7YBD7_9FIRM</name>
<evidence type="ECO:0000313" key="3">
    <source>
        <dbReference type="Proteomes" id="UP000433359"/>
    </source>
</evidence>
<dbReference type="AlphaFoldDB" id="A0A6N7YBD7"/>
<gene>
    <name evidence="2" type="ORF">FYJ25_08195</name>
</gene>
<feature type="transmembrane region" description="Helical" evidence="1">
    <location>
        <begin position="41"/>
        <end position="62"/>
    </location>
</feature>
<proteinExistence type="predicted"/>
<reference evidence="2 3" key="1">
    <citation type="submission" date="2019-08" db="EMBL/GenBank/DDBJ databases">
        <title>In-depth cultivation of the pig gut microbiome towards novel bacterial diversity and tailored functional studies.</title>
        <authorList>
            <person name="Wylensek D."/>
            <person name="Hitch T.C.A."/>
            <person name="Clavel T."/>
        </authorList>
    </citation>
    <scope>NUCLEOTIDE SEQUENCE [LARGE SCALE GENOMIC DNA]</scope>
    <source>
        <strain evidence="2 3">BSM-383-APC-4H</strain>
    </source>
</reference>
<protein>
    <submittedName>
        <fullName evidence="2">Uncharacterized protein</fullName>
    </submittedName>
</protein>
<keyword evidence="1" id="KW-0812">Transmembrane</keyword>
<dbReference type="Proteomes" id="UP000433359">
    <property type="component" value="Unassembled WGS sequence"/>
</dbReference>
<keyword evidence="1" id="KW-1133">Transmembrane helix</keyword>
<evidence type="ECO:0000256" key="1">
    <source>
        <dbReference type="SAM" id="Phobius"/>
    </source>
</evidence>